<dbReference type="InterPro" id="IPR023885">
    <property type="entry name" value="4Fe4S-binding_SPASM_dom"/>
</dbReference>
<proteinExistence type="predicted"/>
<dbReference type="CDD" id="cd01335">
    <property type="entry name" value="Radical_SAM"/>
    <property type="match status" value="1"/>
</dbReference>
<dbReference type="InterPro" id="IPR050377">
    <property type="entry name" value="Radical_SAM_PqqE_MftC-like"/>
</dbReference>
<evidence type="ECO:0000313" key="6">
    <source>
        <dbReference type="EMBL" id="GAA2340030.1"/>
    </source>
</evidence>
<evidence type="ECO:0000256" key="4">
    <source>
        <dbReference type="ARBA" id="ARBA00023014"/>
    </source>
</evidence>
<dbReference type="InterPro" id="IPR058240">
    <property type="entry name" value="rSAM_sf"/>
</dbReference>
<sequence length="386" mass="41562">MAILGGQEESSQLTTCATGSAGGCGAGCGCAAPPAATGAVTLAGLTPRGERGARAVIRELRIAVSYQCNLRCQHCYVPEEQRSQYHKLFPDELSVEELEQTIDVMAADFGLRRISITGGEALMTPVWPRTERLLRRALRHDLKVRLITGGAGQVPVATVLAAAEHSDNLTLQVSLDGVRAESVNALRGRSYAFDRAVATIGEIAGTGTPVLVRYTVTDDNYDQTLACYDLAAELGASTFVFKPVFSAGEARRGGLTPVTPATVRELQLAAAERSVGRRTRLKLPQPCYLTAEDLPAGANVQIAYCGCGRDIAYLTPDGDVYPCTYLVGMPGMEQWRLGNLRDPEFDLARAWTAEDTYQEFRDAPQACHCTAQEIGRRSDETLACRA</sequence>
<evidence type="ECO:0000256" key="3">
    <source>
        <dbReference type="ARBA" id="ARBA00023004"/>
    </source>
</evidence>
<keyword evidence="2" id="KW-0479">Metal-binding</keyword>
<gene>
    <name evidence="6" type="ORF">GCM10010170_022610</name>
</gene>
<keyword evidence="3" id="KW-0408">Iron</keyword>
<evidence type="ECO:0000259" key="5">
    <source>
        <dbReference type="PROSITE" id="PS51918"/>
    </source>
</evidence>
<evidence type="ECO:0000256" key="2">
    <source>
        <dbReference type="ARBA" id="ARBA00022723"/>
    </source>
</evidence>
<dbReference type="InterPro" id="IPR013785">
    <property type="entry name" value="Aldolase_TIM"/>
</dbReference>
<dbReference type="EMBL" id="BAAARV010000019">
    <property type="protein sequence ID" value="GAA2340030.1"/>
    <property type="molecule type" value="Genomic_DNA"/>
</dbReference>
<dbReference type="InterPro" id="IPR007197">
    <property type="entry name" value="rSAM"/>
</dbReference>
<feature type="domain" description="Radical SAM core" evidence="5">
    <location>
        <begin position="52"/>
        <end position="278"/>
    </location>
</feature>
<dbReference type="SFLD" id="SFLDG01386">
    <property type="entry name" value="main_SPASM_domain-containing"/>
    <property type="match status" value="1"/>
</dbReference>
<dbReference type="Proteomes" id="UP001501444">
    <property type="component" value="Unassembled WGS sequence"/>
</dbReference>
<name>A0ABN3FXZ2_9ACTN</name>
<dbReference type="PROSITE" id="PS51918">
    <property type="entry name" value="RADICAL_SAM"/>
    <property type="match status" value="1"/>
</dbReference>
<dbReference type="SFLD" id="SFLDS00029">
    <property type="entry name" value="Radical_SAM"/>
    <property type="match status" value="1"/>
</dbReference>
<organism evidence="6 7">
    <name type="scientific">Dactylosporangium salmoneum</name>
    <dbReference type="NCBI Taxonomy" id="53361"/>
    <lineage>
        <taxon>Bacteria</taxon>
        <taxon>Bacillati</taxon>
        <taxon>Actinomycetota</taxon>
        <taxon>Actinomycetes</taxon>
        <taxon>Micromonosporales</taxon>
        <taxon>Micromonosporaceae</taxon>
        <taxon>Dactylosporangium</taxon>
    </lineage>
</organism>
<dbReference type="Pfam" id="PF04055">
    <property type="entry name" value="Radical_SAM"/>
    <property type="match status" value="1"/>
</dbReference>
<dbReference type="CDD" id="cd21109">
    <property type="entry name" value="SPASM"/>
    <property type="match status" value="1"/>
</dbReference>
<keyword evidence="1" id="KW-0949">S-adenosyl-L-methionine</keyword>
<keyword evidence="7" id="KW-1185">Reference proteome</keyword>
<comment type="caution">
    <text evidence="6">The sequence shown here is derived from an EMBL/GenBank/DDBJ whole genome shotgun (WGS) entry which is preliminary data.</text>
</comment>
<dbReference type="SFLD" id="SFLDG01067">
    <property type="entry name" value="SPASM/twitch_domain_containing"/>
    <property type="match status" value="1"/>
</dbReference>
<reference evidence="6 7" key="1">
    <citation type="journal article" date="2019" name="Int. J. Syst. Evol. Microbiol.">
        <title>The Global Catalogue of Microorganisms (GCM) 10K type strain sequencing project: providing services to taxonomists for standard genome sequencing and annotation.</title>
        <authorList>
            <consortium name="The Broad Institute Genomics Platform"/>
            <consortium name="The Broad Institute Genome Sequencing Center for Infectious Disease"/>
            <person name="Wu L."/>
            <person name="Ma J."/>
        </authorList>
    </citation>
    <scope>NUCLEOTIDE SEQUENCE [LARGE SCALE GENOMIC DNA]</scope>
    <source>
        <strain evidence="6 7">JCM 3272</strain>
    </source>
</reference>
<accession>A0ABN3FXZ2</accession>
<dbReference type="PANTHER" id="PTHR11228">
    <property type="entry name" value="RADICAL SAM DOMAIN PROTEIN"/>
    <property type="match status" value="1"/>
</dbReference>
<dbReference type="SUPFAM" id="SSF102114">
    <property type="entry name" value="Radical SAM enzymes"/>
    <property type="match status" value="1"/>
</dbReference>
<dbReference type="Pfam" id="PF13186">
    <property type="entry name" value="SPASM"/>
    <property type="match status" value="1"/>
</dbReference>
<keyword evidence="4" id="KW-0411">Iron-sulfur</keyword>
<evidence type="ECO:0000256" key="1">
    <source>
        <dbReference type="ARBA" id="ARBA00022691"/>
    </source>
</evidence>
<dbReference type="PANTHER" id="PTHR11228:SF7">
    <property type="entry name" value="PQQA PEPTIDE CYCLASE"/>
    <property type="match status" value="1"/>
</dbReference>
<evidence type="ECO:0000313" key="7">
    <source>
        <dbReference type="Proteomes" id="UP001501444"/>
    </source>
</evidence>
<protein>
    <recommendedName>
        <fullName evidence="5">Radical SAM core domain-containing protein</fullName>
    </recommendedName>
</protein>
<dbReference type="Gene3D" id="3.20.20.70">
    <property type="entry name" value="Aldolase class I"/>
    <property type="match status" value="1"/>
</dbReference>